<accession>A0A975FLS3</accession>
<protein>
    <submittedName>
        <fullName evidence="1">Pyridoxamine 5'-phosphate oxidase family protein</fullName>
    </submittedName>
</protein>
<proteinExistence type="predicted"/>
<dbReference type="InterPro" id="IPR012349">
    <property type="entry name" value="Split_barrel_FMN-bd"/>
</dbReference>
<dbReference type="Pfam" id="PF12900">
    <property type="entry name" value="Pyridox_ox_2"/>
    <property type="match status" value="1"/>
</dbReference>
<evidence type="ECO:0000313" key="2">
    <source>
        <dbReference type="Proteomes" id="UP000671914"/>
    </source>
</evidence>
<reference evidence="1" key="1">
    <citation type="submission" date="2021-03" db="EMBL/GenBank/DDBJ databases">
        <title>Agromyces archimandritus sp. nov., isolated from the cockroach Archimandrita tessellata.</title>
        <authorList>
            <person name="Guzman J."/>
            <person name="Ortuzar M."/>
            <person name="Poehlein A."/>
            <person name="Daniel R."/>
            <person name="Trujillo M."/>
            <person name="Vilcinskas A."/>
        </authorList>
    </citation>
    <scope>NUCLEOTIDE SEQUENCE</scope>
    <source>
        <strain evidence="1">G127AT</strain>
    </source>
</reference>
<dbReference type="RefSeq" id="WP_210898048.1">
    <property type="nucleotide sequence ID" value="NZ_CP071696.1"/>
</dbReference>
<dbReference type="AlphaFoldDB" id="A0A975FLS3"/>
<dbReference type="KEGG" id="aarc:G127AT_14455"/>
<keyword evidence="2" id="KW-1185">Reference proteome</keyword>
<organism evidence="1 2">
    <name type="scientific">Agromyces archimandritae</name>
    <dbReference type="NCBI Taxonomy" id="2781962"/>
    <lineage>
        <taxon>Bacteria</taxon>
        <taxon>Bacillati</taxon>
        <taxon>Actinomycetota</taxon>
        <taxon>Actinomycetes</taxon>
        <taxon>Micrococcales</taxon>
        <taxon>Microbacteriaceae</taxon>
        <taxon>Agromyces</taxon>
    </lineage>
</organism>
<sequence length="142" mass="15723">MSDPHAIVTELSENECWALLVAGEFGRFAVAIGSRPEIFPVNYRASDGSILIRTAEGTKLFGVGVNDEVAFEVDDYTATEAWSVIVRGRARVLESPAEIAEAERVQLRPWARTPKTRFIRVDAAEVTGRRFTFGSETELAYV</sequence>
<gene>
    <name evidence="1" type="ORF">G127AT_14455</name>
</gene>
<dbReference type="Proteomes" id="UP000671914">
    <property type="component" value="Chromosome"/>
</dbReference>
<name>A0A975FLS3_9MICO</name>
<evidence type="ECO:0000313" key="1">
    <source>
        <dbReference type="EMBL" id="QTX04449.1"/>
    </source>
</evidence>
<dbReference type="InterPro" id="IPR024747">
    <property type="entry name" value="Pyridox_Oxase-rel"/>
</dbReference>
<dbReference type="SUPFAM" id="SSF50475">
    <property type="entry name" value="FMN-binding split barrel"/>
    <property type="match status" value="1"/>
</dbReference>
<dbReference type="Gene3D" id="2.30.110.10">
    <property type="entry name" value="Electron Transport, Fmn-binding Protein, Chain A"/>
    <property type="match status" value="1"/>
</dbReference>
<dbReference type="EMBL" id="CP071696">
    <property type="protein sequence ID" value="QTX04449.1"/>
    <property type="molecule type" value="Genomic_DNA"/>
</dbReference>